<dbReference type="PANTHER" id="PTHR12773">
    <property type="entry name" value="UPF0315 PROTEIN-RELATED"/>
    <property type="match status" value="1"/>
</dbReference>
<proteinExistence type="inferred from homology"/>
<dbReference type="GO" id="GO:0046982">
    <property type="term" value="F:protein heterodimerization activity"/>
    <property type="evidence" value="ECO:0007669"/>
    <property type="project" value="InterPro"/>
</dbReference>
<organism evidence="3 4">
    <name type="scientific">Basidiobolus meristosporus CBS 931.73</name>
    <dbReference type="NCBI Taxonomy" id="1314790"/>
    <lineage>
        <taxon>Eukaryota</taxon>
        <taxon>Fungi</taxon>
        <taxon>Fungi incertae sedis</taxon>
        <taxon>Zoopagomycota</taxon>
        <taxon>Entomophthoromycotina</taxon>
        <taxon>Basidiobolomycetes</taxon>
        <taxon>Basidiobolales</taxon>
        <taxon>Basidiobolaceae</taxon>
        <taxon>Basidiobolus</taxon>
    </lineage>
</organism>
<dbReference type="InterPro" id="IPR005651">
    <property type="entry name" value="Trm112-like"/>
</dbReference>
<reference evidence="3 4" key="1">
    <citation type="submission" date="2016-07" db="EMBL/GenBank/DDBJ databases">
        <title>Pervasive Adenine N6-methylation of Active Genes in Fungi.</title>
        <authorList>
            <consortium name="DOE Joint Genome Institute"/>
            <person name="Mondo S.J."/>
            <person name="Dannebaum R.O."/>
            <person name="Kuo R.C."/>
            <person name="Labutti K."/>
            <person name="Haridas S."/>
            <person name="Kuo A."/>
            <person name="Salamov A."/>
            <person name="Ahrendt S.R."/>
            <person name="Lipzen A."/>
            <person name="Sullivan W."/>
            <person name="Andreopoulos W.B."/>
            <person name="Clum A."/>
            <person name="Lindquist E."/>
            <person name="Daum C."/>
            <person name="Ramamoorthy G.K."/>
            <person name="Gryganskyi A."/>
            <person name="Culley D."/>
            <person name="Magnuson J.K."/>
            <person name="James T.Y."/>
            <person name="O'Malley M.A."/>
            <person name="Stajich J.E."/>
            <person name="Spatafora J.W."/>
            <person name="Visel A."/>
            <person name="Grigoriev I.V."/>
        </authorList>
    </citation>
    <scope>NUCLEOTIDE SEQUENCE [LARGE SCALE GENOMIC DNA]</scope>
    <source>
        <strain evidence="3 4">CBS 931.73</strain>
    </source>
</reference>
<dbReference type="PANTHER" id="PTHR12773:SF0">
    <property type="entry name" value="MULTIFUNCTIONAL METHYLTRANSFERASE SUBUNIT TRM112-LIKE PROTEIN"/>
    <property type="match status" value="1"/>
</dbReference>
<dbReference type="FunCoup" id="A0A1Y1YQ87">
    <property type="interactions" value="764"/>
</dbReference>
<dbReference type="Gene3D" id="2.20.25.10">
    <property type="match status" value="1"/>
</dbReference>
<dbReference type="GO" id="GO:0070476">
    <property type="term" value="P:rRNA (guanine-N7)-methylation"/>
    <property type="evidence" value="ECO:0007669"/>
    <property type="project" value="TreeGrafter"/>
</dbReference>
<dbReference type="InterPro" id="IPR039127">
    <property type="entry name" value="Trm112"/>
</dbReference>
<name>A0A1Y1YQ87_9FUNG</name>
<keyword evidence="4" id="KW-1185">Reference proteome</keyword>
<evidence type="ECO:0000313" key="4">
    <source>
        <dbReference type="Proteomes" id="UP000193498"/>
    </source>
</evidence>
<dbReference type="SUPFAM" id="SSF158997">
    <property type="entry name" value="Trm112p-like"/>
    <property type="match status" value="1"/>
</dbReference>
<dbReference type="EMBL" id="MCFE01000090">
    <property type="protein sequence ID" value="ORX99916.1"/>
    <property type="molecule type" value="Genomic_DNA"/>
</dbReference>
<dbReference type="FunFam" id="2.20.25.10:FF:000018">
    <property type="entry name" value="Multifunctional methyltransferase subunit TRM112-like B"/>
    <property type="match status" value="1"/>
</dbReference>
<protein>
    <submittedName>
        <fullName evidence="3">Trm112p-domain-containing protein</fullName>
    </submittedName>
</protein>
<dbReference type="Proteomes" id="UP000193498">
    <property type="component" value="Unassembled WGS sequence"/>
</dbReference>
<dbReference type="Pfam" id="PF03966">
    <property type="entry name" value="Trm112p"/>
    <property type="match status" value="1"/>
</dbReference>
<dbReference type="CDD" id="cd21089">
    <property type="entry name" value="Trm112-like"/>
    <property type="match status" value="1"/>
</dbReference>
<sequence length="123" mass="14206">MRLITHNMLQCHAKGCTNDNFPLRFEEVEVEVEEVDINEEFLMNFLPKLDWEALVKTAVQLGINDLPDTLPENAAEDETFLQRLHTVLMETRIQEGRMVCNGCGHIYRIKNGIPNMLLAEHEI</sequence>
<dbReference type="STRING" id="1314790.A0A1Y1YQ87"/>
<evidence type="ECO:0000256" key="1">
    <source>
        <dbReference type="ARBA" id="ARBA00007980"/>
    </source>
</evidence>
<comment type="similarity">
    <text evidence="1">Belongs to the TRM112 family.</text>
</comment>
<gene>
    <name evidence="3" type="ORF">K493DRAFT_256844</name>
</gene>
<dbReference type="AlphaFoldDB" id="A0A1Y1YQ87"/>
<comment type="caution">
    <text evidence="3">The sequence shown here is derived from an EMBL/GenBank/DDBJ whole genome shotgun (WGS) entry which is preliminary data.</text>
</comment>
<evidence type="ECO:0000313" key="3">
    <source>
        <dbReference type="EMBL" id="ORX99916.1"/>
    </source>
</evidence>
<accession>A0A1Y1YQ87</accession>
<evidence type="ECO:0000256" key="2">
    <source>
        <dbReference type="ARBA" id="ARBA00065633"/>
    </source>
</evidence>
<dbReference type="InParanoid" id="A0A1Y1YQ87"/>
<dbReference type="OrthoDB" id="2187549at2759"/>
<comment type="subunit">
    <text evidence="2">Interacts with TRM9.</text>
</comment>
<dbReference type="GO" id="GO:0030488">
    <property type="term" value="P:tRNA methylation"/>
    <property type="evidence" value="ECO:0007669"/>
    <property type="project" value="TreeGrafter"/>
</dbReference>